<proteinExistence type="predicted"/>
<name>A0AAD1YSL3_9LAMI</name>
<dbReference type="GO" id="GO:0009507">
    <property type="term" value="C:chloroplast"/>
    <property type="evidence" value="ECO:0007669"/>
    <property type="project" value="TreeGrafter"/>
</dbReference>
<dbReference type="GO" id="GO:0045036">
    <property type="term" value="P:protein targeting to chloroplast"/>
    <property type="evidence" value="ECO:0007669"/>
    <property type="project" value="TreeGrafter"/>
</dbReference>
<dbReference type="Proteomes" id="UP000834106">
    <property type="component" value="Chromosome 2"/>
</dbReference>
<dbReference type="PANTHER" id="PTHR21266:SF29">
    <property type="entry name" value="PROTEIN TIC 55, CHLOROPLASTIC"/>
    <property type="match status" value="1"/>
</dbReference>
<dbReference type="InterPro" id="IPR050584">
    <property type="entry name" value="Cholesterol_7-desaturase"/>
</dbReference>
<feature type="compositionally biased region" description="Basic and acidic residues" evidence="1">
    <location>
        <begin position="93"/>
        <end position="106"/>
    </location>
</feature>
<sequence length="251" mass="28649">MFHNTPAMYVLNLSAQIHQARTHNFQHVKVPAGPKIPESTCAKSFEAKDSQGVIWIWMSHKKTPNASGKNQRYKKRSRTKSDGSESLSDIDDSEVKKQKPATETKKTTSVGKAVKTTKKLEQQMRSSRINYDALRLLNDDTEQGSGTANNIDLKLDSWRNDDSQNENTTTLKMQRSEEGNYDEDEDQQQITCGEDDVMFGHQCLTEEVKGQKEVVVYYDWTEEWHPLYLTKNVPEDAPLGLTVFDQKVVFV</sequence>
<evidence type="ECO:0000256" key="1">
    <source>
        <dbReference type="SAM" id="MobiDB-lite"/>
    </source>
</evidence>
<protein>
    <submittedName>
        <fullName evidence="2">Uncharacterized protein</fullName>
    </submittedName>
</protein>
<dbReference type="GO" id="GO:0016491">
    <property type="term" value="F:oxidoreductase activity"/>
    <property type="evidence" value="ECO:0007669"/>
    <property type="project" value="TreeGrafter"/>
</dbReference>
<keyword evidence="3" id="KW-1185">Reference proteome</keyword>
<evidence type="ECO:0000313" key="2">
    <source>
        <dbReference type="EMBL" id="CAI9756518.1"/>
    </source>
</evidence>
<dbReference type="PANTHER" id="PTHR21266">
    <property type="entry name" value="IRON-SULFUR DOMAIN CONTAINING PROTEIN"/>
    <property type="match status" value="1"/>
</dbReference>
<gene>
    <name evidence="2" type="ORF">FPE_LOCUS3948</name>
</gene>
<accession>A0AAD1YSL3</accession>
<reference evidence="2" key="1">
    <citation type="submission" date="2023-05" db="EMBL/GenBank/DDBJ databases">
        <authorList>
            <person name="Huff M."/>
        </authorList>
    </citation>
    <scope>NUCLEOTIDE SEQUENCE</scope>
</reference>
<feature type="region of interest" description="Disordered" evidence="1">
    <location>
        <begin position="158"/>
        <end position="186"/>
    </location>
</feature>
<evidence type="ECO:0000313" key="3">
    <source>
        <dbReference type="Proteomes" id="UP000834106"/>
    </source>
</evidence>
<organism evidence="2 3">
    <name type="scientific">Fraxinus pennsylvanica</name>
    <dbReference type="NCBI Taxonomy" id="56036"/>
    <lineage>
        <taxon>Eukaryota</taxon>
        <taxon>Viridiplantae</taxon>
        <taxon>Streptophyta</taxon>
        <taxon>Embryophyta</taxon>
        <taxon>Tracheophyta</taxon>
        <taxon>Spermatophyta</taxon>
        <taxon>Magnoliopsida</taxon>
        <taxon>eudicotyledons</taxon>
        <taxon>Gunneridae</taxon>
        <taxon>Pentapetalae</taxon>
        <taxon>asterids</taxon>
        <taxon>lamiids</taxon>
        <taxon>Lamiales</taxon>
        <taxon>Oleaceae</taxon>
        <taxon>Oleeae</taxon>
        <taxon>Fraxinus</taxon>
    </lineage>
</organism>
<dbReference type="EMBL" id="OU503037">
    <property type="protein sequence ID" value="CAI9756518.1"/>
    <property type="molecule type" value="Genomic_DNA"/>
</dbReference>
<feature type="region of interest" description="Disordered" evidence="1">
    <location>
        <begin position="64"/>
        <end position="122"/>
    </location>
</feature>
<dbReference type="AlphaFoldDB" id="A0AAD1YSL3"/>